<dbReference type="PANTHER" id="PTHR30619">
    <property type="entry name" value="DNA INTERNALIZATION/COMPETENCE PROTEIN COMEC/REC2"/>
    <property type="match status" value="1"/>
</dbReference>
<comment type="function">
    <text evidence="7">Counteracts the endogenous Pycsar antiviral defense system. Phosphodiesterase that enables metal-dependent hydrolysis of host cyclic nucleotide Pycsar defense signals such as cCMP and cUMP.</text>
</comment>
<dbReference type="NCBIfam" id="TIGR00361">
    <property type="entry name" value="ComEC_Rec2"/>
    <property type="match status" value="1"/>
</dbReference>
<feature type="transmembrane region" description="Helical" evidence="9">
    <location>
        <begin position="375"/>
        <end position="396"/>
    </location>
</feature>
<dbReference type="NCBIfam" id="TIGR00360">
    <property type="entry name" value="ComEC_N-term"/>
    <property type="match status" value="1"/>
</dbReference>
<keyword evidence="3 9" id="KW-0812">Transmembrane</keyword>
<evidence type="ECO:0000256" key="6">
    <source>
        <dbReference type="ARBA" id="ARBA00034221"/>
    </source>
</evidence>
<feature type="transmembrane region" description="Helical" evidence="9">
    <location>
        <begin position="349"/>
        <end position="369"/>
    </location>
</feature>
<feature type="domain" description="Metallo-beta-lactamase" evidence="10">
    <location>
        <begin position="597"/>
        <end position="810"/>
    </location>
</feature>
<dbReference type="InterPro" id="IPR052159">
    <property type="entry name" value="Competence_DNA_uptake"/>
</dbReference>
<dbReference type="GO" id="GO:0005886">
    <property type="term" value="C:plasma membrane"/>
    <property type="evidence" value="ECO:0007669"/>
    <property type="project" value="UniProtKB-SubCell"/>
</dbReference>
<comment type="catalytic activity">
    <reaction evidence="6">
        <text>3',5'-cyclic CMP + H2O = CMP + H(+)</text>
        <dbReference type="Rhea" id="RHEA:72675"/>
        <dbReference type="ChEBI" id="CHEBI:15377"/>
        <dbReference type="ChEBI" id="CHEBI:15378"/>
        <dbReference type="ChEBI" id="CHEBI:58003"/>
        <dbReference type="ChEBI" id="CHEBI:60377"/>
    </reaction>
    <physiologicalReaction direction="left-to-right" evidence="6">
        <dbReference type="Rhea" id="RHEA:72676"/>
    </physiologicalReaction>
</comment>
<dbReference type="InterPro" id="IPR035681">
    <property type="entry name" value="ComA-like_MBL"/>
</dbReference>
<evidence type="ECO:0000313" key="11">
    <source>
        <dbReference type="EMBL" id="RUT46519.1"/>
    </source>
</evidence>
<gene>
    <name evidence="11" type="ORF">EJP82_11755</name>
</gene>
<accession>A0A3S1DK49</accession>
<reference evidence="11 12" key="1">
    <citation type="submission" date="2018-12" db="EMBL/GenBank/DDBJ databases">
        <authorList>
            <person name="Sun L."/>
            <person name="Chen Z."/>
        </authorList>
    </citation>
    <scope>NUCLEOTIDE SEQUENCE [LARGE SCALE GENOMIC DNA]</scope>
    <source>
        <strain evidence="11 12">DSM 15890</strain>
    </source>
</reference>
<evidence type="ECO:0000256" key="9">
    <source>
        <dbReference type="SAM" id="Phobius"/>
    </source>
</evidence>
<comment type="catalytic activity">
    <reaction evidence="8">
        <text>3',5'-cyclic UMP + H2O = UMP + H(+)</text>
        <dbReference type="Rhea" id="RHEA:70575"/>
        <dbReference type="ChEBI" id="CHEBI:15377"/>
        <dbReference type="ChEBI" id="CHEBI:15378"/>
        <dbReference type="ChEBI" id="CHEBI:57865"/>
        <dbReference type="ChEBI" id="CHEBI:184387"/>
    </reaction>
    <physiologicalReaction direction="left-to-right" evidence="8">
        <dbReference type="Rhea" id="RHEA:70576"/>
    </physiologicalReaction>
</comment>
<evidence type="ECO:0000256" key="4">
    <source>
        <dbReference type="ARBA" id="ARBA00022989"/>
    </source>
</evidence>
<dbReference type="InterPro" id="IPR001279">
    <property type="entry name" value="Metallo-B-lactamas"/>
</dbReference>
<evidence type="ECO:0000313" key="12">
    <source>
        <dbReference type="Proteomes" id="UP000279446"/>
    </source>
</evidence>
<dbReference type="InterPro" id="IPR004477">
    <property type="entry name" value="ComEC_N"/>
</dbReference>
<evidence type="ECO:0000256" key="2">
    <source>
        <dbReference type="ARBA" id="ARBA00022475"/>
    </source>
</evidence>
<keyword evidence="4 9" id="KW-1133">Transmembrane helix</keyword>
<protein>
    <submittedName>
        <fullName evidence="11">DNA internalization-related competence protein ComEC/Rec2</fullName>
    </submittedName>
</protein>
<evidence type="ECO:0000256" key="1">
    <source>
        <dbReference type="ARBA" id="ARBA00004651"/>
    </source>
</evidence>
<dbReference type="OrthoDB" id="9761531at2"/>
<evidence type="ECO:0000256" key="3">
    <source>
        <dbReference type="ARBA" id="ARBA00022692"/>
    </source>
</evidence>
<feature type="transmembrane region" description="Helical" evidence="9">
    <location>
        <begin position="306"/>
        <end position="328"/>
    </location>
</feature>
<feature type="transmembrane region" description="Helical" evidence="9">
    <location>
        <begin position="53"/>
        <end position="69"/>
    </location>
</feature>
<dbReference type="Pfam" id="PF13567">
    <property type="entry name" value="DUF4131"/>
    <property type="match status" value="1"/>
</dbReference>
<comment type="caution">
    <text evidence="11">The sequence shown here is derived from an EMBL/GenBank/DDBJ whole genome shotgun (WGS) entry which is preliminary data.</text>
</comment>
<evidence type="ECO:0000256" key="5">
    <source>
        <dbReference type="ARBA" id="ARBA00023136"/>
    </source>
</evidence>
<feature type="transmembrane region" description="Helical" evidence="9">
    <location>
        <begin position="472"/>
        <end position="493"/>
    </location>
</feature>
<dbReference type="PANTHER" id="PTHR30619:SF1">
    <property type="entry name" value="RECOMBINATION PROTEIN 2"/>
    <property type="match status" value="1"/>
</dbReference>
<evidence type="ECO:0000259" key="10">
    <source>
        <dbReference type="SMART" id="SM00849"/>
    </source>
</evidence>
<dbReference type="AlphaFoldDB" id="A0A3S1DK49"/>
<dbReference type="InterPro" id="IPR025405">
    <property type="entry name" value="DUF4131"/>
</dbReference>
<dbReference type="Proteomes" id="UP000279446">
    <property type="component" value="Unassembled WGS sequence"/>
</dbReference>
<dbReference type="InterPro" id="IPR036866">
    <property type="entry name" value="RibonucZ/Hydroxyglut_hydro"/>
</dbReference>
<name>A0A3S1DK49_9BACL</name>
<evidence type="ECO:0000256" key="7">
    <source>
        <dbReference type="ARBA" id="ARBA00034301"/>
    </source>
</evidence>
<dbReference type="Pfam" id="PF00753">
    <property type="entry name" value="Lactamase_B"/>
    <property type="match status" value="1"/>
</dbReference>
<dbReference type="Gene3D" id="3.60.15.10">
    <property type="entry name" value="Ribonuclease Z/Hydroxyacylglutathione hydrolase-like"/>
    <property type="match status" value="1"/>
</dbReference>
<feature type="transmembrane region" description="Helical" evidence="9">
    <location>
        <begin position="403"/>
        <end position="423"/>
    </location>
</feature>
<sequence length="872" mass="95982">MNRRPLTAAACCWIVGSGMASLYEGSTLWLLWAGVSMFCPLLVAIRYVPWTRILILWLIFSLGAAYWIYNDGRNVSHIPDALHADRTVPMVDGAAVQAEGTIISAVEIDGDRVSFDMSLSMIGLVNSSGSGTNSLAEERAAAGERVTVQLRLSTIEELEIAEKWRRGEDIKLSGSLGRPGTATNFGGFNYFDYLHNKRIHWLIKANGASAVENAAGSFNTATFFGWIDNLRAGIGDIIGRLFPGWQAGYMKGLIIGLSDELERDKYEQFTGLGLTHILAISGSHVAINVGLIFAALRLCRVTKERALLVVFWFLPAYVLITGFSPSVIRSGIMSMLGVYLLQRGLLKDGLNVLAAAALLMLIWEPYFLLNVSFQLSFTVTTGLVLFVPLMVPYFSWLPQKIRGAVAITVAAQIVSFPLTLYYFNQFSLLSLVANLCLVPVISIITLPVGTAALLLGMIWLPLGKWIAYPIKFLNSATFLVTEWLNGLNGFMTYWKSPSLLWIMAFYGGVYLLLYCGSQRVRLHQHATVTAMNDTVPLLPLQGMEMQRGFDDRSFRLAWKRIGIRVTLSAMVVMLLYTGYQPVNRKGIGHVQFIDVGQGDCILITTPSGKNILVDGGGTVSFRKPSESWRDRKDPFEVGAKTVVPLLKKRGIHSLDAVIMTHGDQDHVGGLQAVLEQFPVHSLLMNGSLTDSKTVTKLMSTAITKDIQIYSVSRGMTLKPDELTTFEFLFPLSANEGTGEIPYIKEQNHESVVFRLQMDGVSFLFTGDMDEAAEQEIVAMEKGNQGGGSAMLIDVMKVAHHGSKTSTSATWLNYWNPKMAVISVGATNSYGHPYPAVVERLSGQGANILRTDVDGEVQMEVQAGELRVRRRLP</sequence>
<keyword evidence="2" id="KW-1003">Cell membrane</keyword>
<feature type="transmembrane region" description="Helical" evidence="9">
    <location>
        <begin position="429"/>
        <end position="460"/>
    </location>
</feature>
<dbReference type="CDD" id="cd07731">
    <property type="entry name" value="ComA-like_MBL-fold"/>
    <property type="match status" value="1"/>
</dbReference>
<organism evidence="11 12">
    <name type="scientific">Paenibacillus anaericanus</name>
    <dbReference type="NCBI Taxonomy" id="170367"/>
    <lineage>
        <taxon>Bacteria</taxon>
        <taxon>Bacillati</taxon>
        <taxon>Bacillota</taxon>
        <taxon>Bacilli</taxon>
        <taxon>Bacillales</taxon>
        <taxon>Paenibacillaceae</taxon>
        <taxon>Paenibacillus</taxon>
    </lineage>
</organism>
<proteinExistence type="predicted"/>
<feature type="transmembrane region" description="Helical" evidence="9">
    <location>
        <begin position="561"/>
        <end position="579"/>
    </location>
</feature>
<evidence type="ECO:0000256" key="8">
    <source>
        <dbReference type="ARBA" id="ARBA00048505"/>
    </source>
</evidence>
<dbReference type="InterPro" id="IPR004797">
    <property type="entry name" value="Competence_ComEC/Rec2"/>
</dbReference>
<feature type="transmembrane region" description="Helical" evidence="9">
    <location>
        <begin position="499"/>
        <end position="516"/>
    </location>
</feature>
<dbReference type="GO" id="GO:0030420">
    <property type="term" value="P:establishment of competence for transformation"/>
    <property type="evidence" value="ECO:0007669"/>
    <property type="project" value="InterPro"/>
</dbReference>
<dbReference type="SMART" id="SM00849">
    <property type="entry name" value="Lactamase_B"/>
    <property type="match status" value="1"/>
</dbReference>
<dbReference type="SUPFAM" id="SSF56281">
    <property type="entry name" value="Metallo-hydrolase/oxidoreductase"/>
    <property type="match status" value="1"/>
</dbReference>
<comment type="subcellular location">
    <subcellularLocation>
        <location evidence="1">Cell membrane</location>
        <topology evidence="1">Multi-pass membrane protein</topology>
    </subcellularLocation>
</comment>
<keyword evidence="12" id="KW-1185">Reference proteome</keyword>
<dbReference type="EMBL" id="RZNY01000008">
    <property type="protein sequence ID" value="RUT46519.1"/>
    <property type="molecule type" value="Genomic_DNA"/>
</dbReference>
<dbReference type="Pfam" id="PF03772">
    <property type="entry name" value="Competence"/>
    <property type="match status" value="1"/>
</dbReference>
<dbReference type="RefSeq" id="WP_127192252.1">
    <property type="nucleotide sequence ID" value="NZ_RZNY01000008.1"/>
</dbReference>
<keyword evidence="5 9" id="KW-0472">Membrane</keyword>